<protein>
    <recommendedName>
        <fullName evidence="14">Phosphotransferase</fullName>
        <ecNumber evidence="14">2.7.1.-</ecNumber>
    </recommendedName>
</protein>
<keyword evidence="18" id="KW-1185">Reference proteome</keyword>
<dbReference type="InterPro" id="IPR001312">
    <property type="entry name" value="Hexokinase"/>
</dbReference>
<proteinExistence type="inferred from homology"/>
<comment type="function">
    <text evidence="13">Catalyzes the phosphorylation of various hexoses to hexose 6-phosphate.</text>
</comment>
<dbReference type="InterPro" id="IPR022672">
    <property type="entry name" value="Hexokinase_N"/>
</dbReference>
<evidence type="ECO:0000259" key="15">
    <source>
        <dbReference type="Pfam" id="PF00349"/>
    </source>
</evidence>
<comment type="catalytic activity">
    <reaction evidence="9">
        <text>a D-hexose + ATP = a D-hexose 6-phosphate + ADP + H(+)</text>
        <dbReference type="Rhea" id="RHEA:22740"/>
        <dbReference type="ChEBI" id="CHEBI:4194"/>
        <dbReference type="ChEBI" id="CHEBI:15378"/>
        <dbReference type="ChEBI" id="CHEBI:30616"/>
        <dbReference type="ChEBI" id="CHEBI:229467"/>
        <dbReference type="ChEBI" id="CHEBI:456216"/>
        <dbReference type="EC" id="2.7.1.1"/>
    </reaction>
    <physiologicalReaction direction="left-to-right" evidence="9">
        <dbReference type="Rhea" id="RHEA:22741"/>
    </physiologicalReaction>
</comment>
<dbReference type="AlphaFoldDB" id="A0A0L0CIG1"/>
<evidence type="ECO:0000256" key="9">
    <source>
        <dbReference type="ARBA" id="ARBA00044613"/>
    </source>
</evidence>
<dbReference type="PANTHER" id="PTHR19443:SF16">
    <property type="entry name" value="HEXOKINASE TYPE 1-RELATED"/>
    <property type="match status" value="1"/>
</dbReference>
<dbReference type="GO" id="GO:0008865">
    <property type="term" value="F:fructokinase activity"/>
    <property type="evidence" value="ECO:0007669"/>
    <property type="project" value="TreeGrafter"/>
</dbReference>
<dbReference type="GO" id="GO:0005536">
    <property type="term" value="F:D-glucose binding"/>
    <property type="evidence" value="ECO:0007669"/>
    <property type="project" value="InterPro"/>
</dbReference>
<dbReference type="GO" id="GO:0004340">
    <property type="term" value="F:glucokinase activity"/>
    <property type="evidence" value="ECO:0007669"/>
    <property type="project" value="TreeGrafter"/>
</dbReference>
<keyword evidence="5 14" id="KW-0547">Nucleotide-binding</keyword>
<keyword evidence="7 14" id="KW-0067">ATP-binding</keyword>
<evidence type="ECO:0000256" key="6">
    <source>
        <dbReference type="ARBA" id="ARBA00022777"/>
    </source>
</evidence>
<evidence type="ECO:0000256" key="10">
    <source>
        <dbReference type="ARBA" id="ARBA00047905"/>
    </source>
</evidence>
<dbReference type="Gene3D" id="3.40.367.20">
    <property type="match status" value="1"/>
</dbReference>
<dbReference type="PRINTS" id="PR00475">
    <property type="entry name" value="HEXOKINASE"/>
</dbReference>
<gene>
    <name evidence="17" type="ORF">FF38_10561</name>
</gene>
<dbReference type="SUPFAM" id="SSF53067">
    <property type="entry name" value="Actin-like ATPase domain"/>
    <property type="match status" value="2"/>
</dbReference>
<dbReference type="GO" id="GO:0001678">
    <property type="term" value="P:intracellular glucose homeostasis"/>
    <property type="evidence" value="ECO:0007669"/>
    <property type="project" value="InterPro"/>
</dbReference>
<dbReference type="UniPathway" id="UPA00242"/>
<dbReference type="EC" id="2.7.1.-" evidence="14"/>
<dbReference type="Pfam" id="PF03727">
    <property type="entry name" value="Hexokinase_2"/>
    <property type="match status" value="1"/>
</dbReference>
<comment type="catalytic activity">
    <reaction evidence="12">
        <text>D-mannose + ATP = D-mannose 6-phosphate + ADP + H(+)</text>
        <dbReference type="Rhea" id="RHEA:11028"/>
        <dbReference type="ChEBI" id="CHEBI:4208"/>
        <dbReference type="ChEBI" id="CHEBI:15378"/>
        <dbReference type="ChEBI" id="CHEBI:30616"/>
        <dbReference type="ChEBI" id="CHEBI:58735"/>
        <dbReference type="ChEBI" id="CHEBI:456216"/>
        <dbReference type="EC" id="2.7.1.1"/>
    </reaction>
    <physiologicalReaction direction="left-to-right" evidence="12">
        <dbReference type="Rhea" id="RHEA:11029"/>
    </physiologicalReaction>
</comment>
<evidence type="ECO:0000256" key="3">
    <source>
        <dbReference type="ARBA" id="ARBA00009225"/>
    </source>
</evidence>
<comment type="pathway">
    <text evidence="1">Carbohydrate degradation; glycolysis; D-glyceraldehyde 3-phosphate and glycerone phosphate from D-glucose: step 1/4.</text>
</comment>
<evidence type="ECO:0000256" key="5">
    <source>
        <dbReference type="ARBA" id="ARBA00022741"/>
    </source>
</evidence>
<keyword evidence="6 14" id="KW-0418">Kinase</keyword>
<dbReference type="GO" id="GO:0005829">
    <property type="term" value="C:cytosol"/>
    <property type="evidence" value="ECO:0007669"/>
    <property type="project" value="TreeGrafter"/>
</dbReference>
<dbReference type="GO" id="GO:0006006">
    <property type="term" value="P:glucose metabolic process"/>
    <property type="evidence" value="ECO:0007669"/>
    <property type="project" value="TreeGrafter"/>
</dbReference>
<evidence type="ECO:0000256" key="13">
    <source>
        <dbReference type="ARBA" id="ARBA00059457"/>
    </source>
</evidence>
<evidence type="ECO:0000313" key="18">
    <source>
        <dbReference type="Proteomes" id="UP000037069"/>
    </source>
</evidence>
<dbReference type="GO" id="GO:0005524">
    <property type="term" value="F:ATP binding"/>
    <property type="evidence" value="ECO:0007669"/>
    <property type="project" value="UniProtKB-UniRule"/>
</dbReference>
<dbReference type="OrthoDB" id="419537at2759"/>
<dbReference type="OMA" id="RELMQPF"/>
<comment type="catalytic activity">
    <reaction evidence="11">
        <text>D-glucose + ATP = D-glucose 6-phosphate + ADP + H(+)</text>
        <dbReference type="Rhea" id="RHEA:17825"/>
        <dbReference type="ChEBI" id="CHEBI:4167"/>
        <dbReference type="ChEBI" id="CHEBI:15378"/>
        <dbReference type="ChEBI" id="CHEBI:30616"/>
        <dbReference type="ChEBI" id="CHEBI:61548"/>
        <dbReference type="ChEBI" id="CHEBI:456216"/>
        <dbReference type="EC" id="2.7.1.1"/>
    </reaction>
    <physiologicalReaction direction="left-to-right" evidence="11">
        <dbReference type="Rhea" id="RHEA:17826"/>
    </physiologicalReaction>
</comment>
<dbReference type="FunFam" id="3.30.420.40:FF:000095">
    <property type="entry name" value="Phosphotransferase"/>
    <property type="match status" value="1"/>
</dbReference>
<evidence type="ECO:0000259" key="16">
    <source>
        <dbReference type="Pfam" id="PF03727"/>
    </source>
</evidence>
<evidence type="ECO:0000256" key="11">
    <source>
        <dbReference type="ARBA" id="ARBA00048160"/>
    </source>
</evidence>
<evidence type="ECO:0000256" key="14">
    <source>
        <dbReference type="RuleBase" id="RU362007"/>
    </source>
</evidence>
<comment type="pathway">
    <text evidence="2">Carbohydrate metabolism; hexose metabolism.</text>
</comment>
<dbReference type="EMBL" id="JRES01000352">
    <property type="protein sequence ID" value="KNC31992.1"/>
    <property type="molecule type" value="Genomic_DNA"/>
</dbReference>
<dbReference type="UniPathway" id="UPA00109">
    <property type="reaction ID" value="UER00180"/>
</dbReference>
<dbReference type="FunFam" id="3.40.367.20:FF:000005">
    <property type="entry name" value="Phosphotransferase"/>
    <property type="match status" value="1"/>
</dbReference>
<sequence>MHDERLKEFLKPLVLSDSQLQEVFKRFCNEIRKGLSQAEHSQADTKCYVTYVQNLPTGDEVGKYLALDLGGTNFRVLLVTLKGHHEAVVESMIYAIPKDIMLGPGEQLFDHIAQCLSTFVKEHKVGNEHLPLGFTFSFPCVQLGLTKALLVRWTKGFKCSGVEQEDVGRLLKEAIARRGDCEIHVMAILNDTTGTLMSCAHRNPECRIGVIVGTGCNACYVERVEAVDLLEQEYKETNNNVLINTEWGAFGDSGLLDFIRTDYDKIIDKKSLNAGTQLYEKMISGMYLGDLVRLILIDAIGQNLIFVLSQNKLEFIQKLTNETECFETSMISDIEADTFPECKKTRHIIKQLFGIERPSVEDCQKLRYICECVSQRAANLVAVGISGLINRIKEPKVVVGIDGSVYRFHPKFDAYMRSAIKKLIDPKIQFDLMLSEDGSGRGAALVAAVASQNA</sequence>
<dbReference type="InterPro" id="IPR043129">
    <property type="entry name" value="ATPase_NBD"/>
</dbReference>
<comment type="caution">
    <text evidence="17">The sequence shown here is derived from an EMBL/GenBank/DDBJ whole genome shotgun (WGS) entry which is preliminary data.</text>
</comment>
<dbReference type="GO" id="GO:0005739">
    <property type="term" value="C:mitochondrion"/>
    <property type="evidence" value="ECO:0007669"/>
    <property type="project" value="TreeGrafter"/>
</dbReference>
<dbReference type="CDD" id="cd24019">
    <property type="entry name" value="ASKHA_NBD_HK_meta"/>
    <property type="match status" value="1"/>
</dbReference>
<accession>A0A0L0CIG1</accession>
<organism evidence="17 18">
    <name type="scientific">Lucilia cuprina</name>
    <name type="common">Green bottle fly</name>
    <name type="synonym">Australian sheep blowfly</name>
    <dbReference type="NCBI Taxonomy" id="7375"/>
    <lineage>
        <taxon>Eukaryota</taxon>
        <taxon>Metazoa</taxon>
        <taxon>Ecdysozoa</taxon>
        <taxon>Arthropoda</taxon>
        <taxon>Hexapoda</taxon>
        <taxon>Insecta</taxon>
        <taxon>Pterygota</taxon>
        <taxon>Neoptera</taxon>
        <taxon>Endopterygota</taxon>
        <taxon>Diptera</taxon>
        <taxon>Brachycera</taxon>
        <taxon>Muscomorpha</taxon>
        <taxon>Oestroidea</taxon>
        <taxon>Calliphoridae</taxon>
        <taxon>Luciliinae</taxon>
        <taxon>Lucilia</taxon>
    </lineage>
</organism>
<dbReference type="PANTHER" id="PTHR19443">
    <property type="entry name" value="HEXOKINASE"/>
    <property type="match status" value="1"/>
</dbReference>
<comment type="similarity">
    <text evidence="3 14">Belongs to the hexokinase family.</text>
</comment>
<dbReference type="GO" id="GO:0019158">
    <property type="term" value="F:mannokinase activity"/>
    <property type="evidence" value="ECO:0007669"/>
    <property type="project" value="RHEA"/>
</dbReference>
<dbReference type="GO" id="GO:0006096">
    <property type="term" value="P:glycolytic process"/>
    <property type="evidence" value="ECO:0007669"/>
    <property type="project" value="UniProtKB-UniPathway"/>
</dbReference>
<evidence type="ECO:0000256" key="7">
    <source>
        <dbReference type="ARBA" id="ARBA00022840"/>
    </source>
</evidence>
<evidence type="ECO:0000256" key="12">
    <source>
        <dbReference type="ARBA" id="ARBA00050361"/>
    </source>
</evidence>
<dbReference type="Pfam" id="PF00349">
    <property type="entry name" value="Hexokinase_1"/>
    <property type="match status" value="1"/>
</dbReference>
<dbReference type="Proteomes" id="UP000037069">
    <property type="component" value="Unassembled WGS sequence"/>
</dbReference>
<evidence type="ECO:0000256" key="4">
    <source>
        <dbReference type="ARBA" id="ARBA00022679"/>
    </source>
</evidence>
<keyword evidence="4 14" id="KW-0808">Transferase</keyword>
<reference evidence="17 18" key="1">
    <citation type="journal article" date="2015" name="Nat. Commun.">
        <title>Lucilia cuprina genome unlocks parasitic fly biology to underpin future interventions.</title>
        <authorList>
            <person name="Anstead C.A."/>
            <person name="Korhonen P.K."/>
            <person name="Young N.D."/>
            <person name="Hall R.S."/>
            <person name="Jex A.R."/>
            <person name="Murali S.C."/>
            <person name="Hughes D.S."/>
            <person name="Lee S.F."/>
            <person name="Perry T."/>
            <person name="Stroehlein A.J."/>
            <person name="Ansell B.R."/>
            <person name="Breugelmans B."/>
            <person name="Hofmann A."/>
            <person name="Qu J."/>
            <person name="Dugan S."/>
            <person name="Lee S.L."/>
            <person name="Chao H."/>
            <person name="Dinh H."/>
            <person name="Han Y."/>
            <person name="Doddapaneni H.V."/>
            <person name="Worley K.C."/>
            <person name="Muzny D.M."/>
            <person name="Ioannidis P."/>
            <person name="Waterhouse R.M."/>
            <person name="Zdobnov E.M."/>
            <person name="James P.J."/>
            <person name="Bagnall N.H."/>
            <person name="Kotze A.C."/>
            <person name="Gibbs R.A."/>
            <person name="Richards S."/>
            <person name="Batterham P."/>
            <person name="Gasser R.B."/>
        </authorList>
    </citation>
    <scope>NUCLEOTIDE SEQUENCE [LARGE SCALE GENOMIC DNA]</scope>
    <source>
        <strain evidence="17 18">LS</strain>
        <tissue evidence="17">Full body</tissue>
    </source>
</reference>
<dbReference type="InterPro" id="IPR022673">
    <property type="entry name" value="Hexokinase_C"/>
</dbReference>
<comment type="catalytic activity">
    <reaction evidence="10">
        <text>D-fructose + ATP = D-fructose 6-phosphate + ADP + H(+)</text>
        <dbReference type="Rhea" id="RHEA:16125"/>
        <dbReference type="ChEBI" id="CHEBI:15378"/>
        <dbReference type="ChEBI" id="CHEBI:30616"/>
        <dbReference type="ChEBI" id="CHEBI:37721"/>
        <dbReference type="ChEBI" id="CHEBI:61527"/>
        <dbReference type="ChEBI" id="CHEBI:456216"/>
        <dbReference type="EC" id="2.7.1.1"/>
    </reaction>
    <physiologicalReaction direction="left-to-right" evidence="10">
        <dbReference type="Rhea" id="RHEA:16126"/>
    </physiologicalReaction>
</comment>
<evidence type="ECO:0000256" key="1">
    <source>
        <dbReference type="ARBA" id="ARBA00004888"/>
    </source>
</evidence>
<keyword evidence="8 14" id="KW-0324">Glycolysis</keyword>
<dbReference type="STRING" id="7375.A0A0L0CIG1"/>
<dbReference type="Gene3D" id="3.30.420.40">
    <property type="match status" value="1"/>
</dbReference>
<feature type="domain" description="Hexokinase C-terminal" evidence="16">
    <location>
        <begin position="207"/>
        <end position="449"/>
    </location>
</feature>
<evidence type="ECO:0000313" key="17">
    <source>
        <dbReference type="EMBL" id="KNC31992.1"/>
    </source>
</evidence>
<dbReference type="InterPro" id="IPR019807">
    <property type="entry name" value="Hexokinase_BS"/>
</dbReference>
<evidence type="ECO:0000256" key="2">
    <source>
        <dbReference type="ARBA" id="ARBA00005028"/>
    </source>
</evidence>
<dbReference type="PROSITE" id="PS00378">
    <property type="entry name" value="HEXOKINASE_1"/>
    <property type="match status" value="1"/>
</dbReference>
<feature type="domain" description="Hexokinase N-terminal" evidence="15">
    <location>
        <begin position="6"/>
        <end position="200"/>
    </location>
</feature>
<dbReference type="PROSITE" id="PS51748">
    <property type="entry name" value="HEXOKINASE_2"/>
    <property type="match status" value="1"/>
</dbReference>
<evidence type="ECO:0000256" key="8">
    <source>
        <dbReference type="ARBA" id="ARBA00023152"/>
    </source>
</evidence>
<name>A0A0L0CIG1_LUCCU</name>